<organism evidence="3 4">
    <name type="scientific">Mycolicibacterium chubuense (strain NBB4)</name>
    <name type="common">Mycobacterium chubuense</name>
    <dbReference type="NCBI Taxonomy" id="710421"/>
    <lineage>
        <taxon>Bacteria</taxon>
        <taxon>Bacillati</taxon>
        <taxon>Actinomycetota</taxon>
        <taxon>Actinomycetes</taxon>
        <taxon>Mycobacteriales</taxon>
        <taxon>Mycobacteriaceae</taxon>
        <taxon>Mycolicibacterium</taxon>
    </lineage>
</organism>
<name>I4BFY7_MYCCN</name>
<dbReference type="STRING" id="710421.Mycch_1392"/>
<dbReference type="OrthoDB" id="3267840at2"/>
<evidence type="ECO:0000259" key="2">
    <source>
        <dbReference type="Pfam" id="PF13490"/>
    </source>
</evidence>
<evidence type="ECO:0000313" key="3">
    <source>
        <dbReference type="EMBL" id="AFM16194.1"/>
    </source>
</evidence>
<evidence type="ECO:0000256" key="1">
    <source>
        <dbReference type="SAM" id="MobiDB-lite"/>
    </source>
</evidence>
<dbReference type="NCBIfam" id="TIGR03988">
    <property type="entry name" value="antisig_RsrA"/>
    <property type="match status" value="1"/>
</dbReference>
<evidence type="ECO:0000313" key="4">
    <source>
        <dbReference type="Proteomes" id="UP000006057"/>
    </source>
</evidence>
<sequence length="110" mass="12336">MSGIDGTGTPDSSGAEDRWRPPIGPVDPEHPECAAVIAEVWTLLDGECTVETRDRLRQHLEECPTCLRHYGIEERVKRLIAMKCSGERAPESLRERLRIQISRTTIIRGG</sequence>
<proteinExistence type="predicted"/>
<dbReference type="PATRIC" id="fig|710421.3.peg.1394"/>
<feature type="domain" description="Putative zinc-finger" evidence="2">
    <location>
        <begin position="33"/>
        <end position="66"/>
    </location>
</feature>
<reference evidence="3 4" key="1">
    <citation type="submission" date="2012-06" db="EMBL/GenBank/DDBJ databases">
        <title>Complete sequence of chromosome of Mycobacterium chubuense NBB4.</title>
        <authorList>
            <consortium name="US DOE Joint Genome Institute"/>
            <person name="Lucas S."/>
            <person name="Han J."/>
            <person name="Lapidus A."/>
            <person name="Cheng J.-F."/>
            <person name="Goodwin L."/>
            <person name="Pitluck S."/>
            <person name="Peters L."/>
            <person name="Mikhailova N."/>
            <person name="Teshima H."/>
            <person name="Detter J.C."/>
            <person name="Han C."/>
            <person name="Tapia R."/>
            <person name="Land M."/>
            <person name="Hauser L."/>
            <person name="Kyrpides N."/>
            <person name="Ivanova N."/>
            <person name="Pagani I."/>
            <person name="Mattes T."/>
            <person name="Holmes A."/>
            <person name="Rutledge P."/>
            <person name="Paulsen I."/>
            <person name="Coleman N."/>
            <person name="Woyke T."/>
        </authorList>
    </citation>
    <scope>NUCLEOTIDE SEQUENCE [LARGE SCALE GENOMIC DNA]</scope>
    <source>
        <strain evidence="3 4">NBB4</strain>
    </source>
</reference>
<dbReference type="InterPro" id="IPR027383">
    <property type="entry name" value="Znf_put"/>
</dbReference>
<keyword evidence="4" id="KW-1185">Reference proteome</keyword>
<dbReference type="eggNOG" id="COG5662">
    <property type="taxonomic scope" value="Bacteria"/>
</dbReference>
<dbReference type="InterPro" id="IPR024020">
    <property type="entry name" value="Anit_sigma_mycothiol_RsrA"/>
</dbReference>
<gene>
    <name evidence="3" type="ordered locus">Mycch_1392</name>
</gene>
<dbReference type="EMBL" id="CP003053">
    <property type="protein sequence ID" value="AFM16194.1"/>
    <property type="molecule type" value="Genomic_DNA"/>
</dbReference>
<dbReference type="KEGG" id="mcb:Mycch_1392"/>
<accession>I4BFY7</accession>
<dbReference type="Proteomes" id="UP000006057">
    <property type="component" value="Chromosome"/>
</dbReference>
<feature type="region of interest" description="Disordered" evidence="1">
    <location>
        <begin position="1"/>
        <end position="29"/>
    </location>
</feature>
<dbReference type="Pfam" id="PF13490">
    <property type="entry name" value="zf-HC2"/>
    <property type="match status" value="1"/>
</dbReference>
<dbReference type="AlphaFoldDB" id="I4BFY7"/>
<dbReference type="HOGENOM" id="CLU_155928_0_1_11"/>
<protein>
    <submittedName>
        <fullName evidence="3">Mycothiol system anti-sigma-R factor</fullName>
    </submittedName>
</protein>
<dbReference type="RefSeq" id="WP_014814677.1">
    <property type="nucleotide sequence ID" value="NC_018027.1"/>
</dbReference>